<dbReference type="PROSITE" id="PS51257">
    <property type="entry name" value="PROKAR_LIPOPROTEIN"/>
    <property type="match status" value="1"/>
</dbReference>
<dbReference type="GO" id="GO:0020037">
    <property type="term" value="F:heme binding"/>
    <property type="evidence" value="ECO:0007669"/>
    <property type="project" value="InterPro"/>
</dbReference>
<evidence type="ECO:0000313" key="7">
    <source>
        <dbReference type="EMBL" id="RGR99215.1"/>
    </source>
</evidence>
<feature type="domain" description="Cytochrome c" evidence="6">
    <location>
        <begin position="437"/>
        <end position="580"/>
    </location>
</feature>
<gene>
    <name evidence="7" type="ORF">DWY20_02665</name>
</gene>
<dbReference type="GO" id="GO:0046872">
    <property type="term" value="F:metal ion binding"/>
    <property type="evidence" value="ECO:0007669"/>
    <property type="project" value="UniProtKB-KW"/>
</dbReference>
<dbReference type="Pfam" id="PF06537">
    <property type="entry name" value="DHOR"/>
    <property type="match status" value="1"/>
</dbReference>
<dbReference type="GO" id="GO:0004130">
    <property type="term" value="F:cytochrome-c peroxidase activity"/>
    <property type="evidence" value="ECO:0007669"/>
    <property type="project" value="TreeGrafter"/>
</dbReference>
<sequence length="580" mass="65495">MKTKFLYLINSLFVASAITACSDNENQHVPSDNPENNEKPEWYYTGGQLGTAYLTTSNALEQPTEPIEANEEMSQRFKNGEQLFEKMYMNNHSGVRKGLGPAYVRSSCIHCHPGYGHGKRNPAGAFQTTSIGNGCLLVVYNPDTDGYVSWLTGMPQGHATQPFKAPLDESKVIIEWEKYTDEWGNKFPDGESYDLEYPEVTLATDAVYAKNEGVISSLGNYKVLLESTIGIYGTGLLDAISDDDLKAQYAKEEQDGYMQNGLNEAFFKNGEWVKQYSNTKVTDVNPNFTDKGEQHPFRFTYALSRGPLQDAAGANAMWNITNVTRSNRRYHYLDTYFASASGEDKTVYGGSSWVKASANDPEVQAGYQSYIEEVDPDKNHPTWHADDYTDKTQVARAIAAYLTSQELDVEMDDEDFIDFMVWHRGLAVPAARNVDDPDVIKGKELFEQIGCAYCHRPSWTTGDDNFYDPNGFFTKGDSRLPRYPNQTIWPYSDLVQHKLHMENDIRTGWCRTTPLWGRGLHQMCTGSTTADRLHDNRARNVIEAIMWHGNAKSDARMTVEKFRNLSKAERDAIVKFIDSI</sequence>
<evidence type="ECO:0000256" key="3">
    <source>
        <dbReference type="ARBA" id="ARBA00023004"/>
    </source>
</evidence>
<dbReference type="GO" id="GO:0009055">
    <property type="term" value="F:electron transfer activity"/>
    <property type="evidence" value="ECO:0007669"/>
    <property type="project" value="InterPro"/>
</dbReference>
<proteinExistence type="predicted"/>
<organism evidence="7 8">
    <name type="scientific">Phocaeicola coprocola</name>
    <dbReference type="NCBI Taxonomy" id="310298"/>
    <lineage>
        <taxon>Bacteria</taxon>
        <taxon>Pseudomonadati</taxon>
        <taxon>Bacteroidota</taxon>
        <taxon>Bacteroidia</taxon>
        <taxon>Bacteroidales</taxon>
        <taxon>Bacteroidaceae</taxon>
        <taxon>Phocaeicola</taxon>
    </lineage>
</organism>
<comment type="caution">
    <text evidence="7">The sequence shown here is derived from an EMBL/GenBank/DDBJ whole genome shotgun (WGS) entry which is preliminary data.</text>
</comment>
<evidence type="ECO:0000313" key="8">
    <source>
        <dbReference type="Proteomes" id="UP000285864"/>
    </source>
</evidence>
<keyword evidence="5" id="KW-0732">Signal</keyword>
<dbReference type="AlphaFoldDB" id="A0A412GWF4"/>
<keyword evidence="3 4" id="KW-0408">Iron</keyword>
<evidence type="ECO:0000256" key="5">
    <source>
        <dbReference type="SAM" id="SignalP"/>
    </source>
</evidence>
<dbReference type="InterPro" id="IPR051395">
    <property type="entry name" value="Cytochrome_c_Peroxidase/MauG"/>
</dbReference>
<accession>A0A412GWF4</accession>
<evidence type="ECO:0000259" key="6">
    <source>
        <dbReference type="PROSITE" id="PS51007"/>
    </source>
</evidence>
<dbReference type="PANTHER" id="PTHR30600">
    <property type="entry name" value="CYTOCHROME C PEROXIDASE-RELATED"/>
    <property type="match status" value="1"/>
</dbReference>
<keyword evidence="1 4" id="KW-0349">Heme</keyword>
<name>A0A412GWF4_9BACT</name>
<reference evidence="7 8" key="1">
    <citation type="submission" date="2018-08" db="EMBL/GenBank/DDBJ databases">
        <title>A genome reference for cultivated species of the human gut microbiota.</title>
        <authorList>
            <person name="Zou Y."/>
            <person name="Xue W."/>
            <person name="Luo G."/>
        </authorList>
    </citation>
    <scope>NUCLEOTIDE SEQUENCE [LARGE SCALE GENOMIC DNA]</scope>
    <source>
        <strain evidence="7 8">AF24-2</strain>
    </source>
</reference>
<dbReference type="InterPro" id="IPR010538">
    <property type="entry name" value="DHOR"/>
</dbReference>
<evidence type="ECO:0000256" key="1">
    <source>
        <dbReference type="ARBA" id="ARBA00022617"/>
    </source>
</evidence>
<dbReference type="Proteomes" id="UP000285864">
    <property type="component" value="Unassembled WGS sequence"/>
</dbReference>
<dbReference type="Gene3D" id="1.10.760.10">
    <property type="entry name" value="Cytochrome c-like domain"/>
    <property type="match status" value="1"/>
</dbReference>
<evidence type="ECO:0000256" key="2">
    <source>
        <dbReference type="ARBA" id="ARBA00022723"/>
    </source>
</evidence>
<dbReference type="EMBL" id="QRUU01000007">
    <property type="protein sequence ID" value="RGR99215.1"/>
    <property type="molecule type" value="Genomic_DNA"/>
</dbReference>
<dbReference type="InterPro" id="IPR036909">
    <property type="entry name" value="Cyt_c-like_dom_sf"/>
</dbReference>
<protein>
    <recommendedName>
        <fullName evidence="6">Cytochrome c domain-containing protein</fullName>
    </recommendedName>
</protein>
<evidence type="ECO:0000256" key="4">
    <source>
        <dbReference type="PROSITE-ProRule" id="PRU00433"/>
    </source>
</evidence>
<dbReference type="InterPro" id="IPR009056">
    <property type="entry name" value="Cyt_c-like_dom"/>
</dbReference>
<dbReference type="SUPFAM" id="SSF46626">
    <property type="entry name" value="Cytochrome c"/>
    <property type="match status" value="1"/>
</dbReference>
<keyword evidence="8" id="KW-1185">Reference proteome</keyword>
<dbReference type="PROSITE" id="PS51007">
    <property type="entry name" value="CYTC"/>
    <property type="match status" value="1"/>
</dbReference>
<keyword evidence="2 4" id="KW-0479">Metal-binding</keyword>
<feature type="chain" id="PRO_5019374499" description="Cytochrome c domain-containing protein" evidence="5">
    <location>
        <begin position="21"/>
        <end position="580"/>
    </location>
</feature>
<dbReference type="RefSeq" id="WP_118483147.1">
    <property type="nucleotide sequence ID" value="NZ_QRUU01000007.1"/>
</dbReference>
<dbReference type="PANTHER" id="PTHR30600:SF4">
    <property type="entry name" value="CYTOCHROME C DOMAIN-CONTAINING PROTEIN"/>
    <property type="match status" value="1"/>
</dbReference>
<feature type="signal peptide" evidence="5">
    <location>
        <begin position="1"/>
        <end position="20"/>
    </location>
</feature>